<dbReference type="Proteomes" id="UP001314263">
    <property type="component" value="Unassembled WGS sequence"/>
</dbReference>
<dbReference type="AlphaFoldDB" id="A0AAV1IHR6"/>
<dbReference type="InterPro" id="IPR026992">
    <property type="entry name" value="DIOX_N"/>
</dbReference>
<sequence>MNVGPPTVDLRDFQGRKHSILDDLMSAAISKGFFYISNHGITQQLIDRAFACSTQYFQQPTEVKAAFPTTDWSTLDLLGYKAYRMQEGGQTIWPT</sequence>
<feature type="domain" description="Non-haem dioxygenase N-terminal" evidence="1">
    <location>
        <begin position="6"/>
        <end position="84"/>
    </location>
</feature>
<evidence type="ECO:0000313" key="2">
    <source>
        <dbReference type="EMBL" id="CAK0786886.1"/>
    </source>
</evidence>
<keyword evidence="3" id="KW-1185">Reference proteome</keyword>
<protein>
    <recommendedName>
        <fullName evidence="1">Non-haem dioxygenase N-terminal domain-containing protein</fullName>
    </recommendedName>
</protein>
<evidence type="ECO:0000259" key="1">
    <source>
        <dbReference type="Pfam" id="PF14226"/>
    </source>
</evidence>
<dbReference type="Gene3D" id="2.60.120.330">
    <property type="entry name" value="B-lactam Antibiotic, Isopenicillin N Synthase, Chain"/>
    <property type="match status" value="1"/>
</dbReference>
<organism evidence="2 3">
    <name type="scientific">Coccomyxa viridis</name>
    <dbReference type="NCBI Taxonomy" id="1274662"/>
    <lineage>
        <taxon>Eukaryota</taxon>
        <taxon>Viridiplantae</taxon>
        <taxon>Chlorophyta</taxon>
        <taxon>core chlorophytes</taxon>
        <taxon>Trebouxiophyceae</taxon>
        <taxon>Trebouxiophyceae incertae sedis</taxon>
        <taxon>Coccomyxaceae</taxon>
        <taxon>Coccomyxa</taxon>
    </lineage>
</organism>
<dbReference type="EMBL" id="CAUYUE010000015">
    <property type="protein sequence ID" value="CAK0786886.1"/>
    <property type="molecule type" value="Genomic_DNA"/>
</dbReference>
<comment type="caution">
    <text evidence="2">The sequence shown here is derived from an EMBL/GenBank/DDBJ whole genome shotgun (WGS) entry which is preliminary data.</text>
</comment>
<proteinExistence type="predicted"/>
<gene>
    <name evidence="2" type="ORF">CVIRNUC_010100</name>
</gene>
<name>A0AAV1IHR6_9CHLO</name>
<dbReference type="SUPFAM" id="SSF51197">
    <property type="entry name" value="Clavaminate synthase-like"/>
    <property type="match status" value="1"/>
</dbReference>
<dbReference type="InterPro" id="IPR027443">
    <property type="entry name" value="IPNS-like_sf"/>
</dbReference>
<evidence type="ECO:0000313" key="3">
    <source>
        <dbReference type="Proteomes" id="UP001314263"/>
    </source>
</evidence>
<accession>A0AAV1IHR6</accession>
<reference evidence="2 3" key="1">
    <citation type="submission" date="2023-10" db="EMBL/GenBank/DDBJ databases">
        <authorList>
            <person name="Maclean D."/>
            <person name="Macfadyen A."/>
        </authorList>
    </citation>
    <scope>NUCLEOTIDE SEQUENCE [LARGE SCALE GENOMIC DNA]</scope>
</reference>
<dbReference type="Pfam" id="PF14226">
    <property type="entry name" value="DIOX_N"/>
    <property type="match status" value="1"/>
</dbReference>